<dbReference type="RefSeq" id="WP_105356998.1">
    <property type="nucleotide sequence ID" value="NZ_PUIA01000064.1"/>
</dbReference>
<dbReference type="EMBL" id="PUIA01000064">
    <property type="protein sequence ID" value="PQO26752.1"/>
    <property type="molecule type" value="Genomic_DNA"/>
</dbReference>
<comment type="caution">
    <text evidence="11">The sequence shown here is derived from an EMBL/GenBank/DDBJ whole genome shotgun (WGS) entry which is preliminary data.</text>
</comment>
<dbReference type="PANTHER" id="PTHR30433">
    <property type="entry name" value="CHEMOTAXIS PROTEIN MOTA"/>
    <property type="match status" value="1"/>
</dbReference>
<dbReference type="OrthoDB" id="9806929at2"/>
<evidence type="ECO:0000256" key="7">
    <source>
        <dbReference type="ARBA" id="ARBA00022989"/>
    </source>
</evidence>
<comment type="subcellular location">
    <subcellularLocation>
        <location evidence="1">Cell membrane</location>
        <topology evidence="1">Multi-pass membrane protein</topology>
    </subcellularLocation>
</comment>
<evidence type="ECO:0000256" key="2">
    <source>
        <dbReference type="ARBA" id="ARBA00008038"/>
    </source>
</evidence>
<evidence type="ECO:0000256" key="9">
    <source>
        <dbReference type="SAM" id="Phobius"/>
    </source>
</evidence>
<dbReference type="PANTHER" id="PTHR30433:SF2">
    <property type="entry name" value="MOTILITY PROTEIN A"/>
    <property type="match status" value="1"/>
</dbReference>
<keyword evidence="8 9" id="KW-0472">Membrane</keyword>
<comment type="similarity">
    <text evidence="2">Belongs to the MotA family.</text>
</comment>
<keyword evidence="3" id="KW-0813">Transport</keyword>
<organism evidence="11 12">
    <name type="scientific">Blastopirellula marina</name>
    <dbReference type="NCBI Taxonomy" id="124"/>
    <lineage>
        <taxon>Bacteria</taxon>
        <taxon>Pseudomonadati</taxon>
        <taxon>Planctomycetota</taxon>
        <taxon>Planctomycetia</taxon>
        <taxon>Pirellulales</taxon>
        <taxon>Pirellulaceae</taxon>
        <taxon>Blastopirellula</taxon>
    </lineage>
</organism>
<proteinExistence type="inferred from homology"/>
<reference evidence="11 12" key="1">
    <citation type="submission" date="2018-02" db="EMBL/GenBank/DDBJ databases">
        <title>Comparative genomes isolates from brazilian mangrove.</title>
        <authorList>
            <person name="Araujo J.E."/>
            <person name="Taketani R.G."/>
            <person name="Silva M.C.P."/>
            <person name="Loureco M.V."/>
            <person name="Andreote F.D."/>
        </authorList>
    </citation>
    <scope>NUCLEOTIDE SEQUENCE [LARGE SCALE GENOMIC DNA]</scope>
    <source>
        <strain evidence="11 12">HEX-2 MGV</strain>
    </source>
</reference>
<evidence type="ECO:0000256" key="6">
    <source>
        <dbReference type="ARBA" id="ARBA00022779"/>
    </source>
</evidence>
<dbReference type="Proteomes" id="UP000240009">
    <property type="component" value="Unassembled WGS sequence"/>
</dbReference>
<evidence type="ECO:0000256" key="1">
    <source>
        <dbReference type="ARBA" id="ARBA00004651"/>
    </source>
</evidence>
<dbReference type="GO" id="GO:0006935">
    <property type="term" value="P:chemotaxis"/>
    <property type="evidence" value="ECO:0007669"/>
    <property type="project" value="InterPro"/>
</dbReference>
<dbReference type="PROSITE" id="PS01307">
    <property type="entry name" value="MOTA"/>
    <property type="match status" value="1"/>
</dbReference>
<evidence type="ECO:0000256" key="3">
    <source>
        <dbReference type="ARBA" id="ARBA00022448"/>
    </source>
</evidence>
<protein>
    <submittedName>
        <fullName evidence="11">Motility protein A</fullName>
    </submittedName>
</protein>
<dbReference type="GO" id="GO:0071978">
    <property type="term" value="P:bacterial-type flagellum-dependent swarming motility"/>
    <property type="evidence" value="ECO:0007669"/>
    <property type="project" value="InterPro"/>
</dbReference>
<keyword evidence="6" id="KW-0283">Flagellar rotation</keyword>
<evidence type="ECO:0000313" key="11">
    <source>
        <dbReference type="EMBL" id="PQO26752.1"/>
    </source>
</evidence>
<gene>
    <name evidence="11" type="ORF">C5Y96_19920</name>
</gene>
<feature type="domain" description="MotA/TolQ/ExbB proton channel" evidence="10">
    <location>
        <begin position="102"/>
        <end position="220"/>
    </location>
</feature>
<feature type="transmembrane region" description="Helical" evidence="9">
    <location>
        <begin position="183"/>
        <end position="204"/>
    </location>
</feature>
<dbReference type="InterPro" id="IPR047055">
    <property type="entry name" value="MotA-like"/>
</dbReference>
<evidence type="ECO:0000256" key="8">
    <source>
        <dbReference type="ARBA" id="ARBA00023136"/>
    </source>
</evidence>
<keyword evidence="4" id="KW-1003">Cell membrane</keyword>
<sequence>MDIASVVGLLAAMGLILVAILIAPGSSLMAFVDVPSLLVVCGGALAACMIAFPLKSMLGMPMSIKVVFLNKATDYGALIKQIVSLAETARRDGLLALENRINEIDNPFIITGIQMAVDGTRPDAIEDIMRTEMDAVATRHRDAKAVSDQMGRFAPAYGMIGTLLGLIIMLGNMSDPSSIGSGMAVALLTTLYGAIVSNVFFLPFSEKLGFLNKQELLGMEIVIRGIMAIQSGENPRVIEQKLRTFLPPSVRAKLDADK</sequence>
<name>A0A2S8F3K9_9BACT</name>
<dbReference type="InterPro" id="IPR000540">
    <property type="entry name" value="Flag_MotA_CS"/>
</dbReference>
<evidence type="ECO:0000256" key="5">
    <source>
        <dbReference type="ARBA" id="ARBA00022692"/>
    </source>
</evidence>
<feature type="transmembrane region" description="Helical" evidence="9">
    <location>
        <begin position="153"/>
        <end position="171"/>
    </location>
</feature>
<feature type="transmembrane region" description="Helical" evidence="9">
    <location>
        <begin position="7"/>
        <end position="31"/>
    </location>
</feature>
<feature type="transmembrane region" description="Helical" evidence="9">
    <location>
        <begin position="37"/>
        <end position="54"/>
    </location>
</feature>
<dbReference type="Pfam" id="PF01618">
    <property type="entry name" value="MotA_ExbB"/>
    <property type="match status" value="1"/>
</dbReference>
<keyword evidence="7 9" id="KW-1133">Transmembrane helix</keyword>
<dbReference type="AlphaFoldDB" id="A0A2S8F3K9"/>
<evidence type="ECO:0000259" key="10">
    <source>
        <dbReference type="Pfam" id="PF01618"/>
    </source>
</evidence>
<dbReference type="InterPro" id="IPR002898">
    <property type="entry name" value="MotA_ExbB_proton_chnl"/>
</dbReference>
<evidence type="ECO:0000256" key="4">
    <source>
        <dbReference type="ARBA" id="ARBA00022475"/>
    </source>
</evidence>
<dbReference type="GO" id="GO:0005886">
    <property type="term" value="C:plasma membrane"/>
    <property type="evidence" value="ECO:0007669"/>
    <property type="project" value="UniProtKB-SubCell"/>
</dbReference>
<accession>A0A2S8F3K9</accession>
<evidence type="ECO:0000313" key="12">
    <source>
        <dbReference type="Proteomes" id="UP000240009"/>
    </source>
</evidence>
<keyword evidence="5 9" id="KW-0812">Transmembrane</keyword>